<comment type="caution">
    <text evidence="1">The sequence shown here is derived from an EMBL/GenBank/DDBJ whole genome shotgun (WGS) entry which is preliminary data.</text>
</comment>
<dbReference type="AlphaFoldDB" id="A0A2T1FHU4"/>
<dbReference type="EMBL" id="PVWO01000520">
    <property type="protein sequence ID" value="PSB44572.1"/>
    <property type="molecule type" value="Genomic_DNA"/>
</dbReference>
<dbReference type="Proteomes" id="UP000238937">
    <property type="component" value="Unassembled WGS sequence"/>
</dbReference>
<evidence type="ECO:0000313" key="2">
    <source>
        <dbReference type="Proteomes" id="UP000238937"/>
    </source>
</evidence>
<name>A0A2T1FHU4_9CYAN</name>
<evidence type="ECO:0000313" key="1">
    <source>
        <dbReference type="EMBL" id="PSB44572.1"/>
    </source>
</evidence>
<dbReference type="OrthoDB" id="3085543at2"/>
<dbReference type="RefSeq" id="WP_106311628.1">
    <property type="nucleotide sequence ID" value="NZ_PVWO01000520.1"/>
</dbReference>
<reference evidence="1 2" key="1">
    <citation type="submission" date="2018-03" db="EMBL/GenBank/DDBJ databases">
        <title>The ancient ancestry and fast evolution of plastids.</title>
        <authorList>
            <person name="Moore K.R."/>
            <person name="Magnabosco C."/>
            <person name="Momper L."/>
            <person name="Gold D.A."/>
            <person name="Bosak T."/>
            <person name="Fournier G.P."/>
        </authorList>
    </citation>
    <scope>NUCLEOTIDE SEQUENCE [LARGE SCALE GENOMIC DNA]</scope>
    <source>
        <strain evidence="1 2">CCALA 037</strain>
    </source>
</reference>
<accession>A0A2T1FHU4</accession>
<gene>
    <name evidence="1" type="ORF">C7B77_25600</name>
</gene>
<keyword evidence="2" id="KW-1185">Reference proteome</keyword>
<proteinExistence type="predicted"/>
<organism evidence="1 2">
    <name type="scientific">Chamaesiphon polymorphus CCALA 037</name>
    <dbReference type="NCBI Taxonomy" id="2107692"/>
    <lineage>
        <taxon>Bacteria</taxon>
        <taxon>Bacillati</taxon>
        <taxon>Cyanobacteriota</taxon>
        <taxon>Cyanophyceae</taxon>
        <taxon>Gomontiellales</taxon>
        <taxon>Chamaesiphonaceae</taxon>
        <taxon>Chamaesiphon</taxon>
    </lineage>
</organism>
<sequence>MGKKKLSTNWYVHHQDRMEWYESQEAALDAVDLFVTSYENGIWNDKTSYLSLGHADGETVDSDLFKRRYSSNALTPSSIGSIFKINIFIKNKEDWIFRYGSDVLRQSFKAGYECHDGYLAERLACDYAGFTINDRKYPRVDTPNARCLDACSNYKYAHCSSDRENYYITIDNYLGKYQLIKLIDTSIETTTLELSLGSIDDKEGWIFEYGSTLLQQSFIAGYTCNDRYLEERVAHEYPGFTINRGKYRKVDSPSERCLYACFGYENSYCSSNNSDYYITIDGFLGKYQLIKSIDPPTQILDLTSPAGSANNRFGLKMIKSNNSSSLIKSAVVTEISLVQLISVCAITSTLMYLAIEYFPRVFQAIVGNI</sequence>
<protein>
    <submittedName>
        <fullName evidence="1">Uncharacterized protein</fullName>
    </submittedName>
</protein>